<keyword evidence="1" id="KW-0378">Hydrolase</keyword>
<sequence>MTVTPPASADATAKGAALYDFEETIVFAHARDPRFSYCLYVPRSLGPATELVVMVHGTGRAFMKYRDLMSPFGRWNDCIILCPLFPAGVMGDGNRDGFKHLREGNVRYDQLLLDMVDEVGAKYGRRFEQFALAGYSGGGQYVNRFGLLHAPRLWALTIGAPGSVTLLDARRNWWVGTADAQERFGIAPDLQALRKLPVQLVVGAADTETWEITHKEGGKHWMPGANDAGRTRVERAGTLQRSLQEAGVNARLDVLPNIPHDGAKCVPAIEDFLAEQLRARRAAARA</sequence>
<organism evidence="1 2">
    <name type="scientific">Ramlibacter agri</name>
    <dbReference type="NCBI Taxonomy" id="2728837"/>
    <lineage>
        <taxon>Bacteria</taxon>
        <taxon>Pseudomonadati</taxon>
        <taxon>Pseudomonadota</taxon>
        <taxon>Betaproteobacteria</taxon>
        <taxon>Burkholderiales</taxon>
        <taxon>Comamonadaceae</taxon>
        <taxon>Ramlibacter</taxon>
    </lineage>
</organism>
<gene>
    <name evidence="1" type="ORF">HHL11_26430</name>
</gene>
<dbReference type="SUPFAM" id="SSF53474">
    <property type="entry name" value="alpha/beta-Hydrolases"/>
    <property type="match status" value="1"/>
</dbReference>
<accession>A0A848HFK9</accession>
<proteinExistence type="predicted"/>
<dbReference type="Gene3D" id="3.40.50.1820">
    <property type="entry name" value="alpha/beta hydrolase"/>
    <property type="match status" value="1"/>
</dbReference>
<comment type="caution">
    <text evidence="1">The sequence shown here is derived from an EMBL/GenBank/DDBJ whole genome shotgun (WGS) entry which is preliminary data.</text>
</comment>
<reference evidence="1 2" key="1">
    <citation type="submission" date="2020-04" db="EMBL/GenBank/DDBJ databases">
        <title>Ramlibacter sp. G-1-2-2 isolated from soil.</title>
        <authorList>
            <person name="Dahal R.H."/>
        </authorList>
    </citation>
    <scope>NUCLEOTIDE SEQUENCE [LARGE SCALE GENOMIC DNA]</scope>
    <source>
        <strain evidence="1 2">G-1-2-2</strain>
    </source>
</reference>
<dbReference type="InterPro" id="IPR029058">
    <property type="entry name" value="AB_hydrolase_fold"/>
</dbReference>
<keyword evidence="2" id="KW-1185">Reference proteome</keyword>
<dbReference type="Proteomes" id="UP000541185">
    <property type="component" value="Unassembled WGS sequence"/>
</dbReference>
<dbReference type="AlphaFoldDB" id="A0A848HFK9"/>
<name>A0A848HFK9_9BURK</name>
<dbReference type="GO" id="GO:0016787">
    <property type="term" value="F:hydrolase activity"/>
    <property type="evidence" value="ECO:0007669"/>
    <property type="project" value="UniProtKB-KW"/>
</dbReference>
<evidence type="ECO:0000313" key="1">
    <source>
        <dbReference type="EMBL" id="NML47313.1"/>
    </source>
</evidence>
<dbReference type="EMBL" id="JABBFX010000003">
    <property type="protein sequence ID" value="NML47313.1"/>
    <property type="molecule type" value="Genomic_DNA"/>
</dbReference>
<protein>
    <submittedName>
        <fullName evidence="1">Alpha/beta hydrolase</fullName>
    </submittedName>
</protein>
<dbReference type="RefSeq" id="WP_169421600.1">
    <property type="nucleotide sequence ID" value="NZ_JABBFX010000003.1"/>
</dbReference>
<evidence type="ECO:0000313" key="2">
    <source>
        <dbReference type="Proteomes" id="UP000541185"/>
    </source>
</evidence>